<evidence type="ECO:0000313" key="8">
    <source>
        <dbReference type="EMBL" id="SUX24333.1"/>
    </source>
</evidence>
<dbReference type="AlphaFoldDB" id="A0A381EBT0"/>
<keyword evidence="5" id="KW-0564">Palmitate</keyword>
<comment type="subcellular location">
    <subcellularLocation>
        <location evidence="1">Membrane</location>
        <topology evidence="1">Lipid-anchor</topology>
    </subcellularLocation>
</comment>
<evidence type="ECO:0000256" key="6">
    <source>
        <dbReference type="ARBA" id="ARBA00023288"/>
    </source>
</evidence>
<accession>A0A381EBT0</accession>
<dbReference type="OrthoDB" id="9812878at2"/>
<keyword evidence="9" id="KW-1185">Reference proteome</keyword>
<protein>
    <submittedName>
        <fullName evidence="8">D-methionine-binding lipoprotein metQ</fullName>
    </submittedName>
</protein>
<comment type="similarity">
    <text evidence="2">Belongs to the NlpA lipoprotein family.</text>
</comment>
<dbReference type="GO" id="GO:0016020">
    <property type="term" value="C:membrane"/>
    <property type="evidence" value="ECO:0007669"/>
    <property type="project" value="UniProtKB-SubCell"/>
</dbReference>
<sequence>MKKLTLAALIAGLAAVAQAAPFKVGAMTGPEGELVHIAAKIAKEKHGLDVEVIEFEDYVMPNVALSDGSIDANAIQHKPYLDVITKERGLDLVAVGNTFVYPVGAYSKKIKDIKELKDGAKIAIPGDPTNGARALILLDKQGLLKLKDNTNLEASVMDIAENPHNYKISEIEASQVPSVLPDVDLAIINSNYGVNAGLIPKRDSLFMEDADSPYVNIIVVRTADKDKDEVKKFVESYQSKEVEEAAEKAFKGAAVKGW</sequence>
<dbReference type="CDD" id="cd13598">
    <property type="entry name" value="PBP2_lipoprotein_IlpA_like"/>
    <property type="match status" value="1"/>
</dbReference>
<dbReference type="PANTHER" id="PTHR30429">
    <property type="entry name" value="D-METHIONINE-BINDING LIPOPROTEIN METQ"/>
    <property type="match status" value="1"/>
</dbReference>
<evidence type="ECO:0000256" key="1">
    <source>
        <dbReference type="ARBA" id="ARBA00004635"/>
    </source>
</evidence>
<feature type="signal peptide" evidence="7">
    <location>
        <begin position="1"/>
        <end position="19"/>
    </location>
</feature>
<dbReference type="Pfam" id="PF03180">
    <property type="entry name" value="Lipoprotein_9"/>
    <property type="match status" value="1"/>
</dbReference>
<dbReference type="EMBL" id="UFUW01000001">
    <property type="protein sequence ID" value="SUX24333.1"/>
    <property type="molecule type" value="Genomic_DNA"/>
</dbReference>
<dbReference type="RefSeq" id="WP_115612029.1">
    <property type="nucleotide sequence ID" value="NZ_JBHLZC010000002.1"/>
</dbReference>
<gene>
    <name evidence="8" type="primary">metQ</name>
    <name evidence="8" type="ORF">NCTC13294_01814</name>
</gene>
<keyword evidence="3 7" id="KW-0732">Signal</keyword>
<feature type="chain" id="PRO_5017078116" evidence="7">
    <location>
        <begin position="20"/>
        <end position="258"/>
    </location>
</feature>
<evidence type="ECO:0000313" key="9">
    <source>
        <dbReference type="Proteomes" id="UP000254572"/>
    </source>
</evidence>
<dbReference type="SUPFAM" id="SSF53850">
    <property type="entry name" value="Periplasmic binding protein-like II"/>
    <property type="match status" value="1"/>
</dbReference>
<evidence type="ECO:0000256" key="7">
    <source>
        <dbReference type="SAM" id="SignalP"/>
    </source>
</evidence>
<evidence type="ECO:0000256" key="2">
    <source>
        <dbReference type="ARBA" id="ARBA00008973"/>
    </source>
</evidence>
<dbReference type="Proteomes" id="UP000254572">
    <property type="component" value="Unassembled WGS sequence"/>
</dbReference>
<dbReference type="PIRSF" id="PIRSF002854">
    <property type="entry name" value="MetQ"/>
    <property type="match status" value="1"/>
</dbReference>
<proteinExistence type="inferred from homology"/>
<evidence type="ECO:0000256" key="3">
    <source>
        <dbReference type="ARBA" id="ARBA00022729"/>
    </source>
</evidence>
<keyword evidence="4" id="KW-0472">Membrane</keyword>
<organism evidence="8 9">
    <name type="scientific">Cardiobacterium valvarum</name>
    <dbReference type="NCBI Taxonomy" id="194702"/>
    <lineage>
        <taxon>Bacteria</taxon>
        <taxon>Pseudomonadati</taxon>
        <taxon>Pseudomonadota</taxon>
        <taxon>Gammaproteobacteria</taxon>
        <taxon>Cardiobacteriales</taxon>
        <taxon>Cardiobacteriaceae</taxon>
        <taxon>Cardiobacterium</taxon>
    </lineage>
</organism>
<evidence type="ECO:0000256" key="5">
    <source>
        <dbReference type="ARBA" id="ARBA00023139"/>
    </source>
</evidence>
<name>A0A381EBT0_9GAMM</name>
<reference evidence="8 9" key="1">
    <citation type="submission" date="2018-06" db="EMBL/GenBank/DDBJ databases">
        <authorList>
            <consortium name="Pathogen Informatics"/>
            <person name="Doyle S."/>
        </authorList>
    </citation>
    <scope>NUCLEOTIDE SEQUENCE [LARGE SCALE GENOMIC DNA]</scope>
    <source>
        <strain evidence="8 9">NCTC13294</strain>
    </source>
</reference>
<dbReference type="InterPro" id="IPR004872">
    <property type="entry name" value="Lipoprotein_NlpA"/>
</dbReference>
<keyword evidence="6 8" id="KW-0449">Lipoprotein</keyword>
<dbReference type="Gene3D" id="3.40.190.10">
    <property type="entry name" value="Periplasmic binding protein-like II"/>
    <property type="match status" value="2"/>
</dbReference>
<dbReference type="NCBIfam" id="TIGR00363">
    <property type="entry name" value="MetQ/NlpA family lipoprotein"/>
    <property type="match status" value="1"/>
</dbReference>
<dbReference type="PANTHER" id="PTHR30429:SF1">
    <property type="entry name" value="D-METHIONINE-BINDING LIPOPROTEIN METQ-RELATED"/>
    <property type="match status" value="1"/>
</dbReference>
<evidence type="ECO:0000256" key="4">
    <source>
        <dbReference type="ARBA" id="ARBA00023136"/>
    </source>
</evidence>